<evidence type="ECO:0000256" key="1">
    <source>
        <dbReference type="SAM" id="SignalP"/>
    </source>
</evidence>
<evidence type="ECO:0000259" key="2">
    <source>
        <dbReference type="Pfam" id="PF07819"/>
    </source>
</evidence>
<dbReference type="Gene3D" id="3.40.50.1820">
    <property type="entry name" value="alpha/beta hydrolase"/>
    <property type="match status" value="1"/>
</dbReference>
<comment type="caution">
    <text evidence="3">The sequence shown here is derived from an EMBL/GenBank/DDBJ whole genome shotgun (WGS) entry which is preliminary data.</text>
</comment>
<sequence length="269" mass="28143">MRRAVKVFILFFLGLQSLPASPDVLVLVHGYLGSASSWETSGVNAMLAQNGWQRAGLATPQGILPGPGGNAVNKVYPVELPSLAPIAVQANLLGGMVSAISARHPDESLILAGHSAGGVVARMVLVQGGAPQTKRLITIGSPHLGTMRAVEALDATDSSGLFGIIKDFFGGDLYDLVQDSWGVLIDLTPAQPGSLLYWLNTQPHPDIDYISVMRPGPVGIGDAMVPLFSQDMNNVPALAGKSQRIVVAASHELQSADGVGLVNILNKED</sequence>
<dbReference type="EMBL" id="QFXE01000005">
    <property type="protein sequence ID" value="RDH87580.1"/>
    <property type="molecule type" value="Genomic_DNA"/>
</dbReference>
<feature type="chain" id="PRO_5017018552" description="GPI inositol-deacylase PGAP1-like alpha/beta domain-containing protein" evidence="1">
    <location>
        <begin position="23"/>
        <end position="269"/>
    </location>
</feature>
<dbReference type="GO" id="GO:0016788">
    <property type="term" value="F:hydrolase activity, acting on ester bonds"/>
    <property type="evidence" value="ECO:0007669"/>
    <property type="project" value="InterPro"/>
</dbReference>
<dbReference type="AlphaFoldDB" id="A0A370DRE0"/>
<dbReference type="SUPFAM" id="SSF53474">
    <property type="entry name" value="alpha/beta-Hydrolases"/>
    <property type="match status" value="1"/>
</dbReference>
<feature type="domain" description="GPI inositol-deacylase PGAP1-like alpha/beta" evidence="2">
    <location>
        <begin position="101"/>
        <end position="149"/>
    </location>
</feature>
<keyword evidence="4" id="KW-1185">Reference proteome</keyword>
<dbReference type="Proteomes" id="UP000254771">
    <property type="component" value="Unassembled WGS sequence"/>
</dbReference>
<dbReference type="Pfam" id="PF07819">
    <property type="entry name" value="PGAP1"/>
    <property type="match status" value="1"/>
</dbReference>
<name>A0A370DRE0_9GAMM</name>
<dbReference type="InterPro" id="IPR012908">
    <property type="entry name" value="PGAP1-ab_dom-like"/>
</dbReference>
<protein>
    <recommendedName>
        <fullName evidence="2">GPI inositol-deacylase PGAP1-like alpha/beta domain-containing protein</fullName>
    </recommendedName>
</protein>
<proteinExistence type="predicted"/>
<evidence type="ECO:0000313" key="4">
    <source>
        <dbReference type="Proteomes" id="UP000254771"/>
    </source>
</evidence>
<organism evidence="3 4">
    <name type="scientific">endosymbiont of Escarpia spicata</name>
    <dbReference type="NCBI Taxonomy" id="2200908"/>
    <lineage>
        <taxon>Bacteria</taxon>
        <taxon>Pseudomonadati</taxon>
        <taxon>Pseudomonadota</taxon>
        <taxon>Gammaproteobacteria</taxon>
        <taxon>sulfur-oxidizing symbionts</taxon>
    </lineage>
</organism>
<evidence type="ECO:0000313" key="3">
    <source>
        <dbReference type="EMBL" id="RDH87580.1"/>
    </source>
</evidence>
<accession>A0A370DRE0</accession>
<gene>
    <name evidence="3" type="ORF">DIZ78_03155</name>
</gene>
<keyword evidence="1" id="KW-0732">Signal</keyword>
<reference evidence="3 4" key="1">
    <citation type="journal article" date="2018" name="ISME J.">
        <title>Endosymbiont genomes yield clues of tubeworm success.</title>
        <authorList>
            <person name="Li Y."/>
            <person name="Liles M.R."/>
            <person name="Halanych K.M."/>
        </authorList>
    </citation>
    <scope>NUCLEOTIDE SEQUENCE [LARGE SCALE GENOMIC DNA]</scope>
    <source>
        <strain evidence="3">A1462</strain>
    </source>
</reference>
<dbReference type="InterPro" id="IPR029058">
    <property type="entry name" value="AB_hydrolase_fold"/>
</dbReference>
<feature type="signal peptide" evidence="1">
    <location>
        <begin position="1"/>
        <end position="22"/>
    </location>
</feature>